<evidence type="ECO:0000256" key="2">
    <source>
        <dbReference type="ARBA" id="ARBA00022525"/>
    </source>
</evidence>
<evidence type="ECO:0000256" key="3">
    <source>
        <dbReference type="ARBA" id="ARBA00022729"/>
    </source>
</evidence>
<accession>A0A140DYR9</accession>
<dbReference type="Pfam" id="PF24558">
    <property type="entry name" value="DUF7604"/>
    <property type="match status" value="1"/>
</dbReference>
<evidence type="ECO:0000313" key="8">
    <source>
        <dbReference type="EMBL" id="AMK55796.1"/>
    </source>
</evidence>
<dbReference type="GeneID" id="78479141"/>
<sequence length="1425" mass="157611">MMKRHRHIRKKLVGALAAVVVFCTTYALILPAVTLSSETHCGKEEHTHIEECYRSGEYLCGQEESDSTEGHVHDESCYQEMQTLICGQEESELHVHDETCYLTEQVLICDKNESEGTEGHIHTDDCKKSSEPMCGKEEHTHSRQCESDPEAVETEEDWKKTVPADLKEDVRERVLQVAESQKGYKESDKNFRVNDDGTEDGFTRYGEWAGDRYGDWNNAFTGWVLKYANAKAGWKSNADEWIAARSEDLVKDAKEAKAGDVVFYQDDEGKRKSGILESYDEASKKAKIYAGDVEKSVKVIDRSAAQLIGSLQISEKAPSENGADTETPGDGSGEDNPEDSESDQQTKTVSIEGADNKVQTGDEITLTAVPQGFEDGEILHYQWQYNDTENADSEAWKDLEGETSDKLTILVTDDNLTHHWRVGITQEVSTDSYTGGGNTEGAAYKLKPLVPVQKLEEVMTGSEETASDGTETIYSGDVVLKTANEETDGINAAAETDVTPNSFIIEKKWTKQPLESEVTSVPVQIRYGDYNPETYQPDLLEGMVDPNPVIMETEISYDSGSRTWKREISYSELLTKFKEKYPDQTADYTKFYVTETLDGYLASYQRQEVVDDNFRTVKSQPASQLEAGKQYVILNDDQNRALGRNGSSYSTNTYDGLLTDSILWTAASHNGGFALSNNNYYLRINYGVLRLTSTPNNRSSFIVNDDGLRSENYYIDYGSDHLWYTSSFRADSSQHRAHIYEVVAQEKLDIQYTITNTKVASGSFGSGTIPMAEKEIPHSKMIDYLGDSVVNPDAGYGSDKNLSDSYRLYLDAGPIADENPVNLILVLDTSASMNENLGNTSTSRWSNLKNTLVGNTGVLQDFYKLNSMNQVRLITFASLATIDNTVYKDFSSVKNKLNGTSLQSGDLGGTNYEDALLKLSGVIDQTPRGYSTYVIFLSDGVPTVHNDGNRYEIGGSNETNMVDAKGVVSQINALYADSTRQFTLSTIAYDTTPTVFLAKNPNGVGKFTYEGKTIDVPDLPSKDGFCGSATDVTSLQEQLYLMCIGPRCDNLVIQDTLSQNVNFDLVNTTIIVKAIPTGAAAPEPVIIYQTPSLNKSEVSPKQALPNETSNFSFENRDTIGTNVNVKNWTNAQVFGSTGGVFVDLKSKTIQLKFNPDWSMDPAYRYELSFNVETTAEAYEKFDNQQMTYNESGDSNSDYRPSGNTTSSNRGGFFSNESSALNYRYKNPYKESETQWLATNPGSGVIEITPYQKPVVQTDAALLDVFKVSSDGSEKLNGAVFEIYDDLTKDPLREYTTSGSGENAGHIDIGRVQNGKVYYLKEKTPPAGYLQDNVIFKITFNGKDTTVEILDGNGKPGEFDSDRYVSVGINGRRVTLTIKNEAGKPLPNTGGSGTQLLTSAGAAMIAGSLLMYGYKKRLRGKERGLK</sequence>
<proteinExistence type="predicted"/>
<dbReference type="InterPro" id="IPR036465">
    <property type="entry name" value="vWFA_dom_sf"/>
</dbReference>
<dbReference type="Gene3D" id="2.60.40.10">
    <property type="entry name" value="Immunoglobulins"/>
    <property type="match status" value="1"/>
</dbReference>
<feature type="compositionally biased region" description="Acidic residues" evidence="5">
    <location>
        <begin position="332"/>
        <end position="342"/>
    </location>
</feature>
<dbReference type="Pfam" id="PF00746">
    <property type="entry name" value="Gram_pos_anchor"/>
    <property type="match status" value="1"/>
</dbReference>
<keyword evidence="4" id="KW-0572">Peptidoglycan-anchor</keyword>
<dbReference type="CDD" id="cd00198">
    <property type="entry name" value="vWFA"/>
    <property type="match status" value="1"/>
</dbReference>
<evidence type="ECO:0000256" key="1">
    <source>
        <dbReference type="ARBA" id="ARBA00022512"/>
    </source>
</evidence>
<dbReference type="Pfam" id="PF17802">
    <property type="entry name" value="SpaA"/>
    <property type="match status" value="1"/>
</dbReference>
<keyword evidence="9" id="KW-1185">Reference proteome</keyword>
<keyword evidence="3" id="KW-0732">Signal</keyword>
<dbReference type="Proteomes" id="UP000069771">
    <property type="component" value="Chromosome"/>
</dbReference>
<dbReference type="EMBL" id="CP011391">
    <property type="protein sequence ID" value="AMK55796.1"/>
    <property type="molecule type" value="Genomic_DNA"/>
</dbReference>
<dbReference type="KEGG" id="fro:AALO17_26620"/>
<organism evidence="8 9">
    <name type="scientific">Faecalibaculum rodentium</name>
    <dbReference type="NCBI Taxonomy" id="1702221"/>
    <lineage>
        <taxon>Bacteria</taxon>
        <taxon>Bacillati</taxon>
        <taxon>Bacillota</taxon>
        <taxon>Erysipelotrichia</taxon>
        <taxon>Erysipelotrichales</taxon>
        <taxon>Erysipelotrichaceae</taxon>
        <taxon>Faecalibaculum</taxon>
    </lineage>
</organism>
<dbReference type="InterPro" id="IPR019931">
    <property type="entry name" value="LPXTG_anchor"/>
</dbReference>
<dbReference type="InterPro" id="IPR041033">
    <property type="entry name" value="SpaA_PFL_dom_1"/>
</dbReference>
<protein>
    <recommendedName>
        <fullName evidence="7">VWFA domain-containing protein</fullName>
    </recommendedName>
</protein>
<feature type="region of interest" description="Disordered" evidence="5">
    <location>
        <begin position="1187"/>
        <end position="1212"/>
    </location>
</feature>
<evidence type="ECO:0000256" key="4">
    <source>
        <dbReference type="ARBA" id="ARBA00023088"/>
    </source>
</evidence>
<feature type="domain" description="VWFA" evidence="7">
    <location>
        <begin position="822"/>
        <end position="940"/>
    </location>
</feature>
<dbReference type="InterPro" id="IPR013783">
    <property type="entry name" value="Ig-like_fold"/>
</dbReference>
<evidence type="ECO:0000313" key="9">
    <source>
        <dbReference type="Proteomes" id="UP000069771"/>
    </source>
</evidence>
<keyword evidence="6" id="KW-0472">Membrane</keyword>
<name>A0A140DYR9_9FIRM</name>
<dbReference type="OrthoDB" id="1654695at2"/>
<dbReference type="SUPFAM" id="SSF53300">
    <property type="entry name" value="vWA-like"/>
    <property type="match status" value="1"/>
</dbReference>
<evidence type="ECO:0000259" key="7">
    <source>
        <dbReference type="PROSITE" id="PS50234"/>
    </source>
</evidence>
<dbReference type="STRING" id="1702221.AALO17_26620"/>
<keyword evidence="1" id="KW-0134">Cell wall</keyword>
<dbReference type="Pfam" id="PF13519">
    <property type="entry name" value="VWA_2"/>
    <property type="match status" value="1"/>
</dbReference>
<keyword evidence="2" id="KW-0964">Secreted</keyword>
<feature type="region of interest" description="Disordered" evidence="5">
    <location>
        <begin position="311"/>
        <end position="347"/>
    </location>
</feature>
<dbReference type="SMART" id="SM00327">
    <property type="entry name" value="VWA"/>
    <property type="match status" value="1"/>
</dbReference>
<dbReference type="NCBIfam" id="TIGR01167">
    <property type="entry name" value="LPXTG_anchor"/>
    <property type="match status" value="1"/>
</dbReference>
<evidence type="ECO:0000256" key="5">
    <source>
        <dbReference type="SAM" id="MobiDB-lite"/>
    </source>
</evidence>
<keyword evidence="6" id="KW-1133">Transmembrane helix</keyword>
<keyword evidence="6" id="KW-0812">Transmembrane</keyword>
<reference evidence="8 9" key="1">
    <citation type="journal article" date="2016" name="Gut Pathog.">
        <title>Whole genome sequencing of "Faecalibaculum rodentium" ALO17, isolated from C57BL/6J laboratory mouse feces.</title>
        <authorList>
            <person name="Lim S."/>
            <person name="Chang D.H."/>
            <person name="Ahn S."/>
            <person name="Kim B.C."/>
        </authorList>
    </citation>
    <scope>NUCLEOTIDE SEQUENCE [LARGE SCALE GENOMIC DNA]</scope>
    <source>
        <strain evidence="8 9">Alo17</strain>
    </source>
</reference>
<dbReference type="InterPro" id="IPR002035">
    <property type="entry name" value="VWF_A"/>
</dbReference>
<dbReference type="PROSITE" id="PS50234">
    <property type="entry name" value="VWFA"/>
    <property type="match status" value="1"/>
</dbReference>
<evidence type="ECO:0000256" key="6">
    <source>
        <dbReference type="SAM" id="Phobius"/>
    </source>
</evidence>
<dbReference type="InterPro" id="IPR055384">
    <property type="entry name" value="DUF7604"/>
</dbReference>
<dbReference type="Gene3D" id="3.40.50.410">
    <property type="entry name" value="von Willebrand factor, type A domain"/>
    <property type="match status" value="1"/>
</dbReference>
<gene>
    <name evidence="8" type="ORF">AALO17_26620</name>
</gene>
<dbReference type="RefSeq" id="WP_067559801.1">
    <property type="nucleotide sequence ID" value="NZ_CAMTBT010000092.1"/>
</dbReference>
<dbReference type="PATRIC" id="fig|1702221.3.peg.2591"/>
<feature type="transmembrane region" description="Helical" evidence="6">
    <location>
        <begin position="1395"/>
        <end position="1413"/>
    </location>
</feature>